<keyword evidence="2" id="KW-0812">Transmembrane</keyword>
<keyword evidence="3" id="KW-0378">Hydrolase</keyword>
<dbReference type="OrthoDB" id="3425909at2"/>
<feature type="transmembrane region" description="Helical" evidence="2">
    <location>
        <begin position="215"/>
        <end position="233"/>
    </location>
</feature>
<dbReference type="GO" id="GO:0016787">
    <property type="term" value="F:hydrolase activity"/>
    <property type="evidence" value="ECO:0007669"/>
    <property type="project" value="UniProtKB-KW"/>
</dbReference>
<keyword evidence="2" id="KW-1133">Transmembrane helix</keyword>
<evidence type="ECO:0000313" key="3">
    <source>
        <dbReference type="EMBL" id="MUN08678.1"/>
    </source>
</evidence>
<protein>
    <submittedName>
        <fullName evidence="3">Metal-dependent hydrolase</fullName>
    </submittedName>
</protein>
<accession>A0A7C9MJJ1</accession>
<feature type="transmembrane region" description="Helical" evidence="2">
    <location>
        <begin position="264"/>
        <end position="292"/>
    </location>
</feature>
<sequence length="362" mass="37384">MRRRTMFAPIRPSPTIAICISHPPSLCRLGSLGPAGAFTRQSRAARGRAARDGRSIADTADARRGDVRGPRQTGRRRTLSPPLARPRPAAPPTRPPGAPPSMMGITHATSGAAAWLAITGTMPIVTAGAYPLDPVGVLAGTAVCAGAALLPDADHHSATIAHSVPVLGRLATGVVGAASGGHRQGAHSPVGVLVTFAAAWALTLVALPVDPLGTLAIGAGAGTAALTAFGLKARGLIRSWPAAWAVGALLGAFIVVFAPEQVAWFPLAVLVGFVAHLLGDLLTTGGLPGLIWPWRIRPPRALRPVPVLNRVWLPNGYVSLPVLGDTGSLRETLLGALLGTYCFVGSTYEVLRLIGVDPFSFW</sequence>
<reference evidence="3 4" key="1">
    <citation type="submission" date="2019-11" db="EMBL/GenBank/DDBJ databases">
        <title>Agromyces kandeliae sp. nov., isolated from mangrove soil.</title>
        <authorList>
            <person name="Wang R."/>
        </authorList>
    </citation>
    <scope>NUCLEOTIDE SEQUENCE [LARGE SCALE GENOMIC DNA]</scope>
    <source>
        <strain evidence="3 4">JCM 11431</strain>
    </source>
</reference>
<evidence type="ECO:0000313" key="4">
    <source>
        <dbReference type="Proteomes" id="UP000480122"/>
    </source>
</evidence>
<name>A0A7C9MJJ1_9MICO</name>
<evidence type="ECO:0000256" key="1">
    <source>
        <dbReference type="SAM" id="MobiDB-lite"/>
    </source>
</evidence>
<evidence type="ECO:0000256" key="2">
    <source>
        <dbReference type="SAM" id="Phobius"/>
    </source>
</evidence>
<dbReference type="Pfam" id="PF04307">
    <property type="entry name" value="YdjM"/>
    <property type="match status" value="1"/>
</dbReference>
<feature type="transmembrane region" description="Helical" evidence="2">
    <location>
        <begin position="240"/>
        <end position="258"/>
    </location>
</feature>
<dbReference type="InterPro" id="IPR007404">
    <property type="entry name" value="YdjM-like"/>
</dbReference>
<feature type="compositionally biased region" description="Basic and acidic residues" evidence="1">
    <location>
        <begin position="49"/>
        <end position="69"/>
    </location>
</feature>
<keyword evidence="4" id="KW-1185">Reference proteome</keyword>
<proteinExistence type="predicted"/>
<feature type="region of interest" description="Disordered" evidence="1">
    <location>
        <begin position="40"/>
        <end position="105"/>
    </location>
</feature>
<dbReference type="EMBL" id="WODA01000025">
    <property type="protein sequence ID" value="MUN08678.1"/>
    <property type="molecule type" value="Genomic_DNA"/>
</dbReference>
<gene>
    <name evidence="3" type="ORF">GLX25_16350</name>
</gene>
<feature type="transmembrane region" description="Helical" evidence="2">
    <location>
        <begin position="190"/>
        <end position="209"/>
    </location>
</feature>
<keyword evidence="2" id="KW-0472">Membrane</keyword>
<organism evidence="3 4">
    <name type="scientific">Agromyces luteolus</name>
    <dbReference type="NCBI Taxonomy" id="88373"/>
    <lineage>
        <taxon>Bacteria</taxon>
        <taxon>Bacillati</taxon>
        <taxon>Actinomycetota</taxon>
        <taxon>Actinomycetes</taxon>
        <taxon>Micrococcales</taxon>
        <taxon>Microbacteriaceae</taxon>
        <taxon>Agromyces</taxon>
    </lineage>
</organism>
<dbReference type="AlphaFoldDB" id="A0A7C9MJJ1"/>
<dbReference type="Proteomes" id="UP000480122">
    <property type="component" value="Unassembled WGS sequence"/>
</dbReference>
<comment type="caution">
    <text evidence="3">The sequence shown here is derived from an EMBL/GenBank/DDBJ whole genome shotgun (WGS) entry which is preliminary data.</text>
</comment>
<feature type="compositionally biased region" description="Pro residues" evidence="1">
    <location>
        <begin position="83"/>
        <end position="99"/>
    </location>
</feature>